<organism evidence="3">
    <name type="scientific">Echinostoma caproni</name>
    <dbReference type="NCBI Taxonomy" id="27848"/>
    <lineage>
        <taxon>Eukaryota</taxon>
        <taxon>Metazoa</taxon>
        <taxon>Spiralia</taxon>
        <taxon>Lophotrochozoa</taxon>
        <taxon>Platyhelminthes</taxon>
        <taxon>Trematoda</taxon>
        <taxon>Digenea</taxon>
        <taxon>Plagiorchiida</taxon>
        <taxon>Echinostomata</taxon>
        <taxon>Echinostomatoidea</taxon>
        <taxon>Echinostomatidae</taxon>
        <taxon>Echinostoma</taxon>
    </lineage>
</organism>
<dbReference type="OrthoDB" id="5990676at2759"/>
<reference evidence="3" key="1">
    <citation type="submission" date="2016-06" db="UniProtKB">
        <authorList>
            <consortium name="WormBaseParasite"/>
        </authorList>
    </citation>
    <scope>IDENTIFICATION</scope>
</reference>
<gene>
    <name evidence="1" type="ORF">ECPE_LOCUS2984</name>
</gene>
<dbReference type="EMBL" id="UZAN01040004">
    <property type="protein sequence ID" value="VDP68078.1"/>
    <property type="molecule type" value="Genomic_DNA"/>
</dbReference>
<dbReference type="Proteomes" id="UP000272942">
    <property type="component" value="Unassembled WGS sequence"/>
</dbReference>
<evidence type="ECO:0000313" key="2">
    <source>
        <dbReference type="Proteomes" id="UP000272942"/>
    </source>
</evidence>
<proteinExistence type="predicted"/>
<dbReference type="AlphaFoldDB" id="A0A183A7P9"/>
<evidence type="ECO:0000313" key="1">
    <source>
        <dbReference type="EMBL" id="VDP68078.1"/>
    </source>
</evidence>
<name>A0A183A7P9_9TREM</name>
<evidence type="ECO:0000313" key="3">
    <source>
        <dbReference type="WBParaSite" id="ECPE_0000298701-mRNA-1"/>
    </source>
</evidence>
<dbReference type="WBParaSite" id="ECPE_0000298701-mRNA-1">
    <property type="protein sequence ID" value="ECPE_0000298701-mRNA-1"/>
    <property type="gene ID" value="ECPE_0000298701"/>
</dbReference>
<protein>
    <submittedName>
        <fullName evidence="3">Reverse transcriptase domain-containing protein</fullName>
    </submittedName>
</protein>
<keyword evidence="2" id="KW-1185">Reference proteome</keyword>
<sequence length="591" mass="66297">MYRIGCGSIAPEALQFLALLEKRFPSGPIRLGDVVTISSSHLLYNFQITKWTVGDLVTPEPVKKRSSRLTRSSESTGEPDPLVAELTGLLDEGSGLLPNYRFSSPASSPIFYPPFDGLTKTAPRLQPISPIKITVHQITNVQFPPKTFEKFDDVINNNLVVTLYRPDRGNVSELEIRSPNTPVERFGAVIPRDTREWISFDPKSKIVRLRPLPQHVGNHQMILCALAPNRPRACGMYWCYRIPIYWFEELKATSFENLELSVNGDSPFSWDVQSAEICVVTVLRVEQIITLFFHASNSHIAQSVEIEFRLSAKVPTVQRLVSSSRLRLSLQWPKGVKSYQLRELNRLNATLAQALRVRVNPEVTAPNLFIYDIIHFFNSANNSLPARLELEWVFLPKGLPIDVDRDPLGDLEQLRKIPRVGTLTGHQTSYLDRPAGLITLPDLLKLCKTASLDGAEAALRATAESFRPFKLDEVTQHELENSACHKARQLTGRTSAGGSSLTSWGSGETSVAFKKIINPEKATLLKRIQFMELVDSRNAYGEMDGIAMSSLLRPVLADLFMTHLEQKGTNMMGRAILYKRYVDDTLVITES</sequence>
<accession>A0A183A7P9</accession>
<reference evidence="1 2" key="2">
    <citation type="submission" date="2018-11" db="EMBL/GenBank/DDBJ databases">
        <authorList>
            <consortium name="Pathogen Informatics"/>
        </authorList>
    </citation>
    <scope>NUCLEOTIDE SEQUENCE [LARGE SCALE GENOMIC DNA]</scope>
    <source>
        <strain evidence="1 2">Egypt</strain>
    </source>
</reference>